<comment type="caution">
    <text evidence="1">The sequence shown here is derived from an EMBL/GenBank/DDBJ whole genome shotgun (WGS) entry which is preliminary data.</text>
</comment>
<evidence type="ECO:0000313" key="1">
    <source>
        <dbReference type="EMBL" id="GAG28821.1"/>
    </source>
</evidence>
<dbReference type="AlphaFoldDB" id="X0XVJ9"/>
<name>X0XVJ9_9ZZZZ</name>
<protein>
    <submittedName>
        <fullName evidence="1">Uncharacterized protein</fullName>
    </submittedName>
</protein>
<organism evidence="1">
    <name type="scientific">marine sediment metagenome</name>
    <dbReference type="NCBI Taxonomy" id="412755"/>
    <lineage>
        <taxon>unclassified sequences</taxon>
        <taxon>metagenomes</taxon>
        <taxon>ecological metagenomes</taxon>
    </lineage>
</organism>
<gene>
    <name evidence="1" type="ORF">S01H1_69734</name>
</gene>
<reference evidence="1" key="1">
    <citation type="journal article" date="2014" name="Front. Microbiol.">
        <title>High frequency of phylogenetically diverse reductive dehalogenase-homologous genes in deep subseafloor sedimentary metagenomes.</title>
        <authorList>
            <person name="Kawai M."/>
            <person name="Futagami T."/>
            <person name="Toyoda A."/>
            <person name="Takaki Y."/>
            <person name="Nishi S."/>
            <person name="Hori S."/>
            <person name="Arai W."/>
            <person name="Tsubouchi T."/>
            <person name="Morono Y."/>
            <person name="Uchiyama I."/>
            <person name="Ito T."/>
            <person name="Fujiyama A."/>
            <person name="Inagaki F."/>
            <person name="Takami H."/>
        </authorList>
    </citation>
    <scope>NUCLEOTIDE SEQUENCE</scope>
    <source>
        <strain evidence="1">Expedition CK06-06</strain>
    </source>
</reference>
<accession>X0XVJ9</accession>
<sequence>MMDHLDEARHVIQDEINALQAMSDRLGESFGRAAEL</sequence>
<dbReference type="EMBL" id="BARS01046320">
    <property type="protein sequence ID" value="GAG28821.1"/>
    <property type="molecule type" value="Genomic_DNA"/>
</dbReference>
<feature type="non-terminal residue" evidence="1">
    <location>
        <position position="36"/>
    </location>
</feature>
<proteinExistence type="predicted"/>